<organism evidence="2 3">
    <name type="scientific">Malus domestica</name>
    <name type="common">Apple</name>
    <name type="synonym">Pyrus malus</name>
    <dbReference type="NCBI Taxonomy" id="3750"/>
    <lineage>
        <taxon>Eukaryota</taxon>
        <taxon>Viridiplantae</taxon>
        <taxon>Streptophyta</taxon>
        <taxon>Embryophyta</taxon>
        <taxon>Tracheophyta</taxon>
        <taxon>Spermatophyta</taxon>
        <taxon>Magnoliopsida</taxon>
        <taxon>eudicotyledons</taxon>
        <taxon>Gunneridae</taxon>
        <taxon>Pentapetalae</taxon>
        <taxon>rosids</taxon>
        <taxon>fabids</taxon>
        <taxon>Rosales</taxon>
        <taxon>Rosaceae</taxon>
        <taxon>Amygdaloideae</taxon>
        <taxon>Maleae</taxon>
        <taxon>Malus</taxon>
    </lineage>
</organism>
<dbReference type="Proteomes" id="UP000290289">
    <property type="component" value="Chromosome 1"/>
</dbReference>
<evidence type="ECO:0000256" key="1">
    <source>
        <dbReference type="SAM" id="SignalP"/>
    </source>
</evidence>
<keyword evidence="3" id="KW-1185">Reference proteome</keyword>
<comment type="caution">
    <text evidence="2">The sequence shown here is derived from an EMBL/GenBank/DDBJ whole genome shotgun (WGS) entry which is preliminary data.</text>
</comment>
<dbReference type="AlphaFoldDB" id="A0A498KMI3"/>
<reference evidence="2 3" key="1">
    <citation type="submission" date="2018-10" db="EMBL/GenBank/DDBJ databases">
        <title>A high-quality apple genome assembly.</title>
        <authorList>
            <person name="Hu J."/>
        </authorList>
    </citation>
    <scope>NUCLEOTIDE SEQUENCE [LARGE SCALE GENOMIC DNA]</scope>
    <source>
        <strain evidence="3">cv. HFTH1</strain>
        <tissue evidence="2">Young leaf</tissue>
    </source>
</reference>
<feature type="chain" id="PRO_5019844748" evidence="1">
    <location>
        <begin position="17"/>
        <end position="90"/>
    </location>
</feature>
<feature type="signal peptide" evidence="1">
    <location>
        <begin position="1"/>
        <end position="16"/>
    </location>
</feature>
<keyword evidence="1" id="KW-0732">Signal</keyword>
<evidence type="ECO:0000313" key="3">
    <source>
        <dbReference type="Proteomes" id="UP000290289"/>
    </source>
</evidence>
<protein>
    <submittedName>
        <fullName evidence="2">Uncharacterized protein</fullName>
    </submittedName>
</protein>
<dbReference type="EMBL" id="RDQH01000327">
    <property type="protein sequence ID" value="RXI08717.1"/>
    <property type="molecule type" value="Genomic_DNA"/>
</dbReference>
<proteinExistence type="predicted"/>
<evidence type="ECO:0000313" key="2">
    <source>
        <dbReference type="EMBL" id="RXI08717.1"/>
    </source>
</evidence>
<sequence>MCTHLLSLCVFTKTIALLSQSLHGDHSDIDGKNLFLELRIFRETLPKEINRAMENFVNHTSYYCLCRKKFFKNKVEQILSSINYVTIKIE</sequence>
<name>A0A498KMI3_MALDO</name>
<accession>A0A498KMI3</accession>
<gene>
    <name evidence="2" type="ORF">DVH24_022861</name>
</gene>